<evidence type="ECO:0000313" key="2">
    <source>
        <dbReference type="EMBL" id="USW51540.1"/>
    </source>
</evidence>
<dbReference type="OrthoDB" id="276546at2759"/>
<dbReference type="Pfam" id="PF00724">
    <property type="entry name" value="Oxidored_FMN"/>
    <property type="match status" value="1"/>
</dbReference>
<dbReference type="FunFam" id="3.20.20.70:FF:000138">
    <property type="entry name" value="NADPH dehydrogenase 1"/>
    <property type="match status" value="1"/>
</dbReference>
<evidence type="ECO:0000313" key="3">
    <source>
        <dbReference type="Proteomes" id="UP001056384"/>
    </source>
</evidence>
<protein>
    <submittedName>
        <fullName evidence="2">NADH:flavin oxidoreductase/NADH oxidase, aldolase-type TIM barrel, oxidoreductase Oye</fullName>
    </submittedName>
</protein>
<reference evidence="2" key="1">
    <citation type="submission" date="2022-06" db="EMBL/GenBank/DDBJ databases">
        <title>Complete genome sequences of two strains of the flax pathogen Septoria linicola.</title>
        <authorList>
            <person name="Lapalu N."/>
            <person name="Simon A."/>
            <person name="Demenou B."/>
            <person name="Paumier D."/>
            <person name="Guillot M.-P."/>
            <person name="Gout L."/>
            <person name="Valade R."/>
        </authorList>
    </citation>
    <scope>NUCLEOTIDE SEQUENCE</scope>
    <source>
        <strain evidence="2">SE15195</strain>
    </source>
</reference>
<dbReference type="SUPFAM" id="SSF51395">
    <property type="entry name" value="FMN-linked oxidoreductases"/>
    <property type="match status" value="1"/>
</dbReference>
<dbReference type="EMBL" id="CP099420">
    <property type="protein sequence ID" value="USW51540.1"/>
    <property type="molecule type" value="Genomic_DNA"/>
</dbReference>
<dbReference type="Proteomes" id="UP001056384">
    <property type="component" value="Chromosome 3"/>
</dbReference>
<gene>
    <name evidence="2" type="ORF">Slin15195_G048590</name>
</gene>
<dbReference type="AlphaFoldDB" id="A0A9Q9EI11"/>
<dbReference type="PANTHER" id="PTHR22893:SF91">
    <property type="entry name" value="NADPH DEHYDROGENASE 2-RELATED"/>
    <property type="match status" value="1"/>
</dbReference>
<dbReference type="GO" id="GO:0010181">
    <property type="term" value="F:FMN binding"/>
    <property type="evidence" value="ECO:0007669"/>
    <property type="project" value="InterPro"/>
</dbReference>
<name>A0A9Q9EI11_9PEZI</name>
<dbReference type="InterPro" id="IPR001155">
    <property type="entry name" value="OxRdtase_FMN_N"/>
</dbReference>
<dbReference type="InterPro" id="IPR013785">
    <property type="entry name" value="Aldolase_TIM"/>
</dbReference>
<dbReference type="PANTHER" id="PTHR22893">
    <property type="entry name" value="NADH OXIDOREDUCTASE-RELATED"/>
    <property type="match status" value="1"/>
</dbReference>
<sequence length="387" mass="42500">MSPPTESKLFSPLQIGPYTLTHRIIMAPLTRLRVNKDHIPLSTSMVAEHYSQRSSEPGQRNLIIAESNIISADHGGAAHMPGIWTQDQISAWRTVVDAVHANGGYIFAQLIALGRVADASQLRSGRVVGASDLPFTEGPGSIPHALSEDEITSTVQDFAQAARNAVYGAGFDGIEIHGANGYLVDQFTQDVTNRRSDAYGGSIPNRSRFAVQVAQACAEAVGKDKVGFRISPFSAFQGMKMADPVSQFSDLVEKLKKLQLAYLHIVESRVVNSVDCEKTEGIEPFLKIWGRTSPVLVAGGFTSKSAKFAVDEEYKENEVGVVFGRHFIANPDLPFRVRYGLELNKYDRSTFYAPEERRGYLDCPFSEEYGLRYGKDGQYGKSGRCGH</sequence>
<evidence type="ECO:0000259" key="1">
    <source>
        <dbReference type="Pfam" id="PF00724"/>
    </source>
</evidence>
<accession>A0A9Q9EI11</accession>
<dbReference type="Gene3D" id="3.20.20.70">
    <property type="entry name" value="Aldolase class I"/>
    <property type="match status" value="1"/>
</dbReference>
<proteinExistence type="predicted"/>
<keyword evidence="3" id="KW-1185">Reference proteome</keyword>
<dbReference type="GO" id="GO:0003959">
    <property type="term" value="F:NADPH dehydrogenase activity"/>
    <property type="evidence" value="ECO:0007669"/>
    <property type="project" value="TreeGrafter"/>
</dbReference>
<dbReference type="CDD" id="cd02933">
    <property type="entry name" value="OYE_like_FMN"/>
    <property type="match status" value="1"/>
</dbReference>
<feature type="domain" description="NADH:flavin oxidoreductase/NADH oxidase N-terminal" evidence="1">
    <location>
        <begin position="8"/>
        <end position="344"/>
    </location>
</feature>
<dbReference type="InterPro" id="IPR045247">
    <property type="entry name" value="Oye-like"/>
</dbReference>
<organism evidence="2 3">
    <name type="scientific">Septoria linicola</name>
    <dbReference type="NCBI Taxonomy" id="215465"/>
    <lineage>
        <taxon>Eukaryota</taxon>
        <taxon>Fungi</taxon>
        <taxon>Dikarya</taxon>
        <taxon>Ascomycota</taxon>
        <taxon>Pezizomycotina</taxon>
        <taxon>Dothideomycetes</taxon>
        <taxon>Dothideomycetidae</taxon>
        <taxon>Mycosphaerellales</taxon>
        <taxon>Mycosphaerellaceae</taxon>
        <taxon>Septoria</taxon>
    </lineage>
</organism>